<organism evidence="3 4">
    <name type="scientific">Dyella psychrodurans</name>
    <dbReference type="NCBI Taxonomy" id="1927960"/>
    <lineage>
        <taxon>Bacteria</taxon>
        <taxon>Pseudomonadati</taxon>
        <taxon>Pseudomonadota</taxon>
        <taxon>Gammaproteobacteria</taxon>
        <taxon>Lysobacterales</taxon>
        <taxon>Rhodanobacteraceae</taxon>
        <taxon>Dyella</taxon>
    </lineage>
</organism>
<gene>
    <name evidence="3" type="ORF">DWU99_16210</name>
</gene>
<dbReference type="RefSeq" id="WP_115479113.1">
    <property type="nucleotide sequence ID" value="NZ_QRBF01000006.1"/>
</dbReference>
<evidence type="ECO:0000313" key="3">
    <source>
        <dbReference type="EMBL" id="RDS81958.1"/>
    </source>
</evidence>
<evidence type="ECO:0000256" key="1">
    <source>
        <dbReference type="ARBA" id="ARBA00023235"/>
    </source>
</evidence>
<feature type="domain" description="4-oxalocrotonate tautomerase-like" evidence="2">
    <location>
        <begin position="4"/>
        <end position="48"/>
    </location>
</feature>
<comment type="caution">
    <text evidence="3">The sequence shown here is derived from an EMBL/GenBank/DDBJ whole genome shotgun (WGS) entry which is preliminary data.</text>
</comment>
<evidence type="ECO:0000313" key="4">
    <source>
        <dbReference type="Proteomes" id="UP000255334"/>
    </source>
</evidence>
<dbReference type="GO" id="GO:0016853">
    <property type="term" value="F:isomerase activity"/>
    <property type="evidence" value="ECO:0007669"/>
    <property type="project" value="UniProtKB-KW"/>
</dbReference>
<dbReference type="InterPro" id="IPR004370">
    <property type="entry name" value="4-OT-like_dom"/>
</dbReference>
<proteinExistence type="predicted"/>
<reference evidence="3 4" key="1">
    <citation type="submission" date="2018-07" db="EMBL/GenBank/DDBJ databases">
        <title>Dyella monticola sp. nov. and Dyella psychrodurans sp. nov. isolated from monsoon evergreen broad-leaved forest soil of Dinghu Mountain, China.</title>
        <authorList>
            <person name="Gao Z."/>
            <person name="Qiu L."/>
        </authorList>
    </citation>
    <scope>NUCLEOTIDE SEQUENCE [LARGE SCALE GENOMIC DNA]</scope>
    <source>
        <strain evidence="3 4">4MSK11</strain>
    </source>
</reference>
<dbReference type="Gene3D" id="3.30.429.10">
    <property type="entry name" value="Macrophage Migration Inhibitory Factor"/>
    <property type="match status" value="1"/>
</dbReference>
<dbReference type="SUPFAM" id="SSF55331">
    <property type="entry name" value="Tautomerase/MIF"/>
    <property type="match status" value="1"/>
</dbReference>
<sequence length="64" mass="7230">MPLIQCHIKRGLSDLQKHRLMRELTEATQLTLGADPKYVTVVIHEHDASTLKGVDYTYPDPGDL</sequence>
<keyword evidence="1" id="KW-0413">Isomerase</keyword>
<name>A0A370X0M0_9GAMM</name>
<dbReference type="Pfam" id="PF01361">
    <property type="entry name" value="Tautomerase"/>
    <property type="match status" value="1"/>
</dbReference>
<dbReference type="AlphaFoldDB" id="A0A370X0M0"/>
<dbReference type="OrthoDB" id="9799841at2"/>
<protein>
    <submittedName>
        <fullName evidence="3">4-oxalocrotonate tautomerase</fullName>
    </submittedName>
</protein>
<keyword evidence="4" id="KW-1185">Reference proteome</keyword>
<accession>A0A370X0M0</accession>
<dbReference type="EMBL" id="QRBF01000006">
    <property type="protein sequence ID" value="RDS81958.1"/>
    <property type="molecule type" value="Genomic_DNA"/>
</dbReference>
<evidence type="ECO:0000259" key="2">
    <source>
        <dbReference type="Pfam" id="PF01361"/>
    </source>
</evidence>
<dbReference type="InterPro" id="IPR014347">
    <property type="entry name" value="Tautomerase/MIF_sf"/>
</dbReference>
<dbReference type="Proteomes" id="UP000255334">
    <property type="component" value="Unassembled WGS sequence"/>
</dbReference>